<accession>A0A511BPU2</accession>
<dbReference type="PANTHER" id="PTHR30411:SF1">
    <property type="entry name" value="CYTOPLASMIC PROTEIN"/>
    <property type="match status" value="1"/>
</dbReference>
<dbReference type="AlphaFoldDB" id="A0A511BPU2"/>
<dbReference type="CDD" id="cd04333">
    <property type="entry name" value="ProX_deacylase"/>
    <property type="match status" value="1"/>
</dbReference>
<dbReference type="GO" id="GO:0002161">
    <property type="term" value="F:aminoacyl-tRNA deacylase activity"/>
    <property type="evidence" value="ECO:0007669"/>
    <property type="project" value="InterPro"/>
</dbReference>
<dbReference type="PANTHER" id="PTHR30411">
    <property type="entry name" value="CYTOPLASMIC PROTEIN"/>
    <property type="match status" value="1"/>
</dbReference>
<dbReference type="Pfam" id="PF04073">
    <property type="entry name" value="tRNA_edit"/>
    <property type="match status" value="1"/>
</dbReference>
<dbReference type="SUPFAM" id="SSF55826">
    <property type="entry name" value="YbaK/ProRS associated domain"/>
    <property type="match status" value="1"/>
</dbReference>
<sequence length="154" mass="15852">MSLESVRAELARIAPDLTIVDDGRSTATVLEAAAVHGVAPDQIAKTLCVEAGGRIALVVMAGTAKLDNRRAREVLGGKPRFLGAEAVMDATSHPVGGVCPFGLPSPLPIYCDLSLQAFGEIIPAAGAVTASIRLSPSRLIALTGGVWVNVRQAT</sequence>
<dbReference type="InterPro" id="IPR036754">
    <property type="entry name" value="YbaK/aa-tRNA-synt-asso_dom_sf"/>
</dbReference>
<name>A0A511BPU2_9PROT</name>
<evidence type="ECO:0000313" key="2">
    <source>
        <dbReference type="EMBL" id="GEL02340.1"/>
    </source>
</evidence>
<gene>
    <name evidence="2" type="ORF">SSA02_15030</name>
</gene>
<evidence type="ECO:0000259" key="1">
    <source>
        <dbReference type="Pfam" id="PF04073"/>
    </source>
</evidence>
<dbReference type="RefSeq" id="WP_147093443.1">
    <property type="nucleotide sequence ID" value="NZ_BJVC01000003.1"/>
</dbReference>
<dbReference type="OrthoDB" id="9798760at2"/>
<comment type="caution">
    <text evidence="2">The sequence shown here is derived from an EMBL/GenBank/DDBJ whole genome shotgun (WGS) entry which is preliminary data.</text>
</comment>
<dbReference type="InterPro" id="IPR007214">
    <property type="entry name" value="YbaK/aa-tRNA-synth-assoc-dom"/>
</dbReference>
<protein>
    <submittedName>
        <fullName evidence="2">Cys-tRNA(Pro)/cys-tRNA(Cys) deacylase</fullName>
    </submittedName>
</protein>
<proteinExistence type="predicted"/>
<feature type="domain" description="YbaK/aminoacyl-tRNA synthetase-associated" evidence="1">
    <location>
        <begin position="26"/>
        <end position="140"/>
    </location>
</feature>
<dbReference type="Gene3D" id="3.90.960.10">
    <property type="entry name" value="YbaK/aminoacyl-tRNA synthetase-associated domain"/>
    <property type="match status" value="1"/>
</dbReference>
<evidence type="ECO:0000313" key="3">
    <source>
        <dbReference type="Proteomes" id="UP000321405"/>
    </source>
</evidence>
<organism evidence="2 3">
    <name type="scientific">Swaminathania salitolerans</name>
    <dbReference type="NCBI Taxonomy" id="182838"/>
    <lineage>
        <taxon>Bacteria</taxon>
        <taxon>Pseudomonadati</taxon>
        <taxon>Pseudomonadota</taxon>
        <taxon>Alphaproteobacteria</taxon>
        <taxon>Acetobacterales</taxon>
        <taxon>Acetobacteraceae</taxon>
        <taxon>Swaminathania</taxon>
    </lineage>
</organism>
<reference evidence="2 3" key="1">
    <citation type="submission" date="2019-07" db="EMBL/GenBank/DDBJ databases">
        <title>Whole genome shotgun sequence of Swaminathania salitolerans NBRC 104436.</title>
        <authorList>
            <person name="Hosoyama A."/>
            <person name="Uohara A."/>
            <person name="Ohji S."/>
            <person name="Ichikawa N."/>
        </authorList>
    </citation>
    <scope>NUCLEOTIDE SEQUENCE [LARGE SCALE GENOMIC DNA]</scope>
    <source>
        <strain evidence="2 3">NBRC 104436</strain>
    </source>
</reference>
<keyword evidence="3" id="KW-1185">Reference proteome</keyword>
<dbReference type="Proteomes" id="UP000321405">
    <property type="component" value="Unassembled WGS sequence"/>
</dbReference>
<dbReference type="EMBL" id="BJVC01000003">
    <property type="protein sequence ID" value="GEL02340.1"/>
    <property type="molecule type" value="Genomic_DNA"/>
</dbReference>